<keyword evidence="6 8" id="KW-0627">Porphyrin biosynthesis</keyword>
<dbReference type="PIRSF" id="PIRSF001438">
    <property type="entry name" value="4pyrrol_synth_OHMeBilane_synth"/>
    <property type="match status" value="1"/>
</dbReference>
<comment type="caution">
    <text evidence="11">The sequence shown here is derived from an EMBL/GenBank/DDBJ whole genome shotgun (WGS) entry which is preliminary data.</text>
</comment>
<evidence type="ECO:0000256" key="8">
    <source>
        <dbReference type="HAMAP-Rule" id="MF_00260"/>
    </source>
</evidence>
<dbReference type="Proteomes" id="UP000238493">
    <property type="component" value="Unassembled WGS sequence"/>
</dbReference>
<evidence type="ECO:0000259" key="9">
    <source>
        <dbReference type="Pfam" id="PF01379"/>
    </source>
</evidence>
<dbReference type="HAMAP" id="MF_00260">
    <property type="entry name" value="Porphobil_deam"/>
    <property type="match status" value="1"/>
</dbReference>
<dbReference type="PANTHER" id="PTHR11557">
    <property type="entry name" value="PORPHOBILINOGEN DEAMINASE"/>
    <property type="match status" value="1"/>
</dbReference>
<dbReference type="PROSITE" id="PS00533">
    <property type="entry name" value="PORPHOBILINOGEN_DEAM"/>
    <property type="match status" value="1"/>
</dbReference>
<keyword evidence="12" id="KW-1185">Reference proteome</keyword>
<evidence type="ECO:0000256" key="3">
    <source>
        <dbReference type="ARBA" id="ARBA00005638"/>
    </source>
</evidence>
<comment type="subunit">
    <text evidence="4 8">Monomer.</text>
</comment>
<dbReference type="Gene3D" id="3.40.190.10">
    <property type="entry name" value="Periplasmic binding protein-like II"/>
    <property type="match status" value="2"/>
</dbReference>
<evidence type="ECO:0000259" key="10">
    <source>
        <dbReference type="Pfam" id="PF03900"/>
    </source>
</evidence>
<dbReference type="NCBIfam" id="TIGR00212">
    <property type="entry name" value="hemC"/>
    <property type="match status" value="1"/>
</dbReference>
<dbReference type="InterPro" id="IPR022419">
    <property type="entry name" value="Porphobilin_deaminase_cofac_BS"/>
</dbReference>
<reference evidence="11 12" key="1">
    <citation type="submission" date="2018-02" db="EMBL/GenBank/DDBJ databases">
        <title>Draft genome sequence of Ochrobactrum oryzae found in Brazil.</title>
        <authorList>
            <person name="Cerdeira L."/>
            <person name="Andrade F."/>
            <person name="Zacariotto T."/>
            <person name="Barbosa B."/>
            <person name="Santos S."/>
            <person name="Cassetari V."/>
            <person name="Lincopan N."/>
        </authorList>
    </citation>
    <scope>NUCLEOTIDE SEQUENCE [LARGE SCALE GENOMIC DNA]</scope>
    <source>
        <strain evidence="11 12">OA447</strain>
    </source>
</reference>
<dbReference type="PRINTS" id="PR00151">
    <property type="entry name" value="PORPHBDMNASE"/>
</dbReference>
<gene>
    <name evidence="8" type="primary">hemC</name>
    <name evidence="11" type="ORF">C3731_07145</name>
</gene>
<dbReference type="AlphaFoldDB" id="A0A2S7J1H2"/>
<comment type="miscellaneous">
    <text evidence="8">The porphobilinogen subunits are added to the dipyrromethane group.</text>
</comment>
<dbReference type="SUPFAM" id="SSF53850">
    <property type="entry name" value="Periplasmic binding protein-like II"/>
    <property type="match status" value="1"/>
</dbReference>
<comment type="catalytic activity">
    <reaction evidence="7 8">
        <text>4 porphobilinogen + H2O = hydroxymethylbilane + 4 NH4(+)</text>
        <dbReference type="Rhea" id="RHEA:13185"/>
        <dbReference type="ChEBI" id="CHEBI:15377"/>
        <dbReference type="ChEBI" id="CHEBI:28938"/>
        <dbReference type="ChEBI" id="CHEBI:57845"/>
        <dbReference type="ChEBI" id="CHEBI:58126"/>
        <dbReference type="EC" id="2.5.1.61"/>
    </reaction>
</comment>
<dbReference type="Gene3D" id="3.30.160.40">
    <property type="entry name" value="Porphobilinogen deaminase, C-terminal domain"/>
    <property type="match status" value="1"/>
</dbReference>
<evidence type="ECO:0000256" key="7">
    <source>
        <dbReference type="ARBA" id="ARBA00048169"/>
    </source>
</evidence>
<dbReference type="GO" id="GO:0005737">
    <property type="term" value="C:cytoplasm"/>
    <property type="evidence" value="ECO:0007669"/>
    <property type="project" value="UniProtKB-UniRule"/>
</dbReference>
<name>A0A2S7J1H2_9HYPH</name>
<evidence type="ECO:0000256" key="5">
    <source>
        <dbReference type="ARBA" id="ARBA00022679"/>
    </source>
</evidence>
<dbReference type="PANTHER" id="PTHR11557:SF0">
    <property type="entry name" value="PORPHOBILINOGEN DEAMINASE"/>
    <property type="match status" value="1"/>
</dbReference>
<comment type="similarity">
    <text evidence="3 8">Belongs to the HMBS family.</text>
</comment>
<dbReference type="GO" id="GO:0006782">
    <property type="term" value="P:protoporphyrinogen IX biosynthetic process"/>
    <property type="evidence" value="ECO:0007669"/>
    <property type="project" value="UniProtKB-UniRule"/>
</dbReference>
<evidence type="ECO:0000313" key="11">
    <source>
        <dbReference type="EMBL" id="PQA74104.1"/>
    </source>
</evidence>
<feature type="domain" description="Porphobilinogen deaminase C-terminal" evidence="10">
    <location>
        <begin position="236"/>
        <end position="302"/>
    </location>
</feature>
<dbReference type="InterPro" id="IPR000860">
    <property type="entry name" value="HemC"/>
</dbReference>
<comment type="pathway">
    <text evidence="2">Porphyrin-containing compound metabolism; protoporphyrin-IX biosynthesis; coproporphyrinogen-III from 5-aminolevulinate: step 2/4.</text>
</comment>
<evidence type="ECO:0000256" key="4">
    <source>
        <dbReference type="ARBA" id="ARBA00011245"/>
    </source>
</evidence>
<dbReference type="FunFam" id="3.40.190.10:FF:000005">
    <property type="entry name" value="Porphobilinogen deaminase"/>
    <property type="match status" value="1"/>
</dbReference>
<feature type="domain" description="Porphobilinogen deaminase N-terminal" evidence="9">
    <location>
        <begin position="11"/>
        <end position="219"/>
    </location>
</feature>
<dbReference type="InterPro" id="IPR036803">
    <property type="entry name" value="Porphobilinogen_deaminase_C_sf"/>
</dbReference>
<dbReference type="RefSeq" id="WP_104755013.1">
    <property type="nucleotide sequence ID" value="NZ_JBHEEO010000004.1"/>
</dbReference>
<accession>A0A2S7J1H2</accession>
<dbReference type="UniPathway" id="UPA00251">
    <property type="reaction ID" value="UER00319"/>
</dbReference>
<evidence type="ECO:0000256" key="1">
    <source>
        <dbReference type="ARBA" id="ARBA00002869"/>
    </source>
</evidence>
<dbReference type="InterPro" id="IPR022418">
    <property type="entry name" value="Porphobilinogen_deaminase_C"/>
</dbReference>
<dbReference type="Pfam" id="PF03900">
    <property type="entry name" value="Porphobil_deamC"/>
    <property type="match status" value="1"/>
</dbReference>
<keyword evidence="5 8" id="KW-0808">Transferase</keyword>
<comment type="cofactor">
    <cofactor evidence="8">
        <name>dipyrromethane</name>
        <dbReference type="ChEBI" id="CHEBI:60342"/>
    </cofactor>
    <text evidence="8">Binds 1 dipyrromethane group covalently.</text>
</comment>
<dbReference type="FunFam" id="3.40.190.10:FF:000004">
    <property type="entry name" value="Porphobilinogen deaminase"/>
    <property type="match status" value="1"/>
</dbReference>
<dbReference type="OrthoDB" id="9810298at2"/>
<protein>
    <recommendedName>
        <fullName evidence="8">Porphobilinogen deaminase</fullName>
        <shortName evidence="8">PBG</shortName>
        <ecNumber evidence="8">2.5.1.61</ecNumber>
    </recommendedName>
    <alternativeName>
        <fullName evidence="8">Hydroxymethylbilane synthase</fullName>
        <shortName evidence="8">HMBS</shortName>
    </alternativeName>
    <alternativeName>
        <fullName evidence="8">Pre-uroporphyrinogen synthase</fullName>
    </alternativeName>
</protein>
<dbReference type="SUPFAM" id="SSF54782">
    <property type="entry name" value="Porphobilinogen deaminase (hydroxymethylbilane synthase), C-terminal domain"/>
    <property type="match status" value="1"/>
</dbReference>
<evidence type="ECO:0000256" key="6">
    <source>
        <dbReference type="ARBA" id="ARBA00023244"/>
    </source>
</evidence>
<dbReference type="InterPro" id="IPR022417">
    <property type="entry name" value="Porphobilin_deaminase_N"/>
</dbReference>
<dbReference type="Pfam" id="PF01379">
    <property type="entry name" value="Porphobil_deam"/>
    <property type="match status" value="1"/>
</dbReference>
<proteinExistence type="inferred from homology"/>
<feature type="modified residue" description="S-(dipyrrolylmethanemethyl)cysteine" evidence="8">
    <location>
        <position position="249"/>
    </location>
</feature>
<evidence type="ECO:0000256" key="2">
    <source>
        <dbReference type="ARBA" id="ARBA00004735"/>
    </source>
</evidence>
<dbReference type="GO" id="GO:0004418">
    <property type="term" value="F:hydroxymethylbilane synthase activity"/>
    <property type="evidence" value="ECO:0007669"/>
    <property type="project" value="UniProtKB-UniRule"/>
</dbReference>
<comment type="function">
    <text evidence="1 8">Tetrapolymerization of the monopyrrole PBG into the hydroxymethylbilane pre-uroporphyrinogen in several discrete steps.</text>
</comment>
<sequence length="314" mass="33759">MQTASLKNGTLKIGTRGSKLALAQAYETRRRLMEAHGLPEEAIEIIPMSTAGDRIQDRALSEIGGKGLFTEEIELALTEGRIDLAVHSTKDMPTVLPDGLHLSIFLEREDPRDAFIGRTASRLLDLPQGATVGSSSLRRQALIRRLRPDLQVVIFRGNVETRLRKLDAGEVDGTFLACAGLRRLGLGDVITELVDPESFPPAPGQGAIGIETRIGDVRIDALLEPLAHRETGIALACERAFLAALDGSCRTPIAGLATVNGDRVSFHGMILKPDGTEAHETRAEGPVSNAAALGTEAAEYLRAKAGPQFFEGWE</sequence>
<dbReference type="EMBL" id="PTRC01000012">
    <property type="protein sequence ID" value="PQA74104.1"/>
    <property type="molecule type" value="Genomic_DNA"/>
</dbReference>
<dbReference type="EC" id="2.5.1.61" evidence="8"/>
<evidence type="ECO:0000313" key="12">
    <source>
        <dbReference type="Proteomes" id="UP000238493"/>
    </source>
</evidence>
<organism evidence="11 12">
    <name type="scientific">Brucella oryzae</name>
    <dbReference type="NCBI Taxonomy" id="335286"/>
    <lineage>
        <taxon>Bacteria</taxon>
        <taxon>Pseudomonadati</taxon>
        <taxon>Pseudomonadota</taxon>
        <taxon>Alphaproteobacteria</taxon>
        <taxon>Hyphomicrobiales</taxon>
        <taxon>Brucellaceae</taxon>
        <taxon>Brucella/Ochrobactrum group</taxon>
        <taxon>Brucella</taxon>
    </lineage>
</organism>